<evidence type="ECO:0000313" key="2">
    <source>
        <dbReference type="WBParaSite" id="ACRNAN_Path_1428.g5605.t2"/>
    </source>
</evidence>
<sequence>MSSTADVYERFNLYSLPDTFYLEPRDKYGVVASNTYLEIDRNLGDVNIRRSTDFPIPVVEAEVQPIYGIVGVIRLVSGMV</sequence>
<name>A0A914C0G4_9BILA</name>
<dbReference type="Proteomes" id="UP000887540">
    <property type="component" value="Unplaced"/>
</dbReference>
<organism evidence="1 2">
    <name type="scientific">Acrobeloides nanus</name>
    <dbReference type="NCBI Taxonomy" id="290746"/>
    <lineage>
        <taxon>Eukaryota</taxon>
        <taxon>Metazoa</taxon>
        <taxon>Ecdysozoa</taxon>
        <taxon>Nematoda</taxon>
        <taxon>Chromadorea</taxon>
        <taxon>Rhabditida</taxon>
        <taxon>Tylenchina</taxon>
        <taxon>Cephalobomorpha</taxon>
        <taxon>Cephaloboidea</taxon>
        <taxon>Cephalobidae</taxon>
        <taxon>Acrobeloides</taxon>
    </lineage>
</organism>
<accession>A0A914C0G4</accession>
<evidence type="ECO:0000313" key="1">
    <source>
        <dbReference type="Proteomes" id="UP000887540"/>
    </source>
</evidence>
<keyword evidence="1" id="KW-1185">Reference proteome</keyword>
<proteinExistence type="predicted"/>
<reference evidence="2" key="1">
    <citation type="submission" date="2022-11" db="UniProtKB">
        <authorList>
            <consortium name="WormBaseParasite"/>
        </authorList>
    </citation>
    <scope>IDENTIFICATION</scope>
</reference>
<protein>
    <submittedName>
        <fullName evidence="2">SAC domain-containing protein</fullName>
    </submittedName>
</protein>
<dbReference type="AlphaFoldDB" id="A0A914C0G4"/>
<dbReference type="WBParaSite" id="ACRNAN_Path_1428.g5605.t2">
    <property type="protein sequence ID" value="ACRNAN_Path_1428.g5605.t2"/>
    <property type="gene ID" value="ACRNAN_Path_1428.g5605"/>
</dbReference>